<dbReference type="Proteomes" id="UP000740926">
    <property type="component" value="Unassembled WGS sequence"/>
</dbReference>
<sequence>MADLAGQHRAFAIGKAQCGTESGAGAQYQCRERLRRIGVAVQGHQGIGLQLELISTSPSSRPAMATTAVFTGWPRPEVKAARIAARRGSSAQA</sequence>
<dbReference type="AlphaFoldDB" id="A0A9P6Y0G7"/>
<name>A0A9P6Y0G7_9FUNG</name>
<organism evidence="1 2">
    <name type="scientific">Rhizopus delemar</name>
    <dbReference type="NCBI Taxonomy" id="936053"/>
    <lineage>
        <taxon>Eukaryota</taxon>
        <taxon>Fungi</taxon>
        <taxon>Fungi incertae sedis</taxon>
        <taxon>Mucoromycota</taxon>
        <taxon>Mucoromycotina</taxon>
        <taxon>Mucoromycetes</taxon>
        <taxon>Mucorales</taxon>
        <taxon>Mucorineae</taxon>
        <taxon>Rhizopodaceae</taxon>
        <taxon>Rhizopus</taxon>
    </lineage>
</organism>
<protein>
    <submittedName>
        <fullName evidence="1">Uncharacterized protein</fullName>
    </submittedName>
</protein>
<comment type="caution">
    <text evidence="1">The sequence shown here is derived from an EMBL/GenBank/DDBJ whole genome shotgun (WGS) entry which is preliminary data.</text>
</comment>
<accession>A0A9P6Y0G7</accession>
<proteinExistence type="predicted"/>
<reference evidence="1 2" key="1">
    <citation type="journal article" date="2020" name="Microb. Genom.">
        <title>Genetic diversity of clinical and environmental Mucorales isolates obtained from an investigation of mucormycosis cases among solid organ transplant recipients.</title>
        <authorList>
            <person name="Nguyen M.H."/>
            <person name="Kaul D."/>
            <person name="Muto C."/>
            <person name="Cheng S.J."/>
            <person name="Richter R.A."/>
            <person name="Bruno V.M."/>
            <person name="Liu G."/>
            <person name="Beyhan S."/>
            <person name="Sundermann A.J."/>
            <person name="Mounaud S."/>
            <person name="Pasculle A.W."/>
            <person name="Nierman W.C."/>
            <person name="Driscoll E."/>
            <person name="Cumbie R."/>
            <person name="Clancy C.J."/>
            <person name="Dupont C.L."/>
        </authorList>
    </citation>
    <scope>NUCLEOTIDE SEQUENCE [LARGE SCALE GENOMIC DNA]</scope>
    <source>
        <strain evidence="1 2">GL24</strain>
    </source>
</reference>
<keyword evidence="2" id="KW-1185">Reference proteome</keyword>
<evidence type="ECO:0000313" key="2">
    <source>
        <dbReference type="Proteomes" id="UP000740926"/>
    </source>
</evidence>
<evidence type="ECO:0000313" key="1">
    <source>
        <dbReference type="EMBL" id="KAG1535986.1"/>
    </source>
</evidence>
<dbReference type="EMBL" id="JAANIU010008061">
    <property type="protein sequence ID" value="KAG1535986.1"/>
    <property type="molecule type" value="Genomic_DNA"/>
</dbReference>
<gene>
    <name evidence="1" type="ORF">G6F50_015184</name>
</gene>